<dbReference type="STRING" id="4909.A0A099P0R4"/>
<dbReference type="RefSeq" id="XP_029323039.1">
    <property type="nucleotide sequence ID" value="XM_029467179.1"/>
</dbReference>
<dbReference type="Proteomes" id="UP000249293">
    <property type="component" value="Chromosome 4"/>
</dbReference>
<reference evidence="1 4" key="3">
    <citation type="submission" date="2018-06" db="EMBL/GenBank/DDBJ databases">
        <title>Population genomics shows no distinction between pathogenic Candida krusei and environmental Pichia kudriavzevii: One species, four names.</title>
        <authorList>
            <person name="Douglass A.P."/>
            <person name="Offei B."/>
            <person name="Braun-Galleani S."/>
            <person name="Coughlan A.Y."/>
            <person name="Martos A."/>
            <person name="Ortiz-Merino R.A."/>
            <person name="Byrne K.P."/>
            <person name="Wolfe K.H."/>
        </authorList>
    </citation>
    <scope>NUCLEOTIDE SEQUENCE [LARGE SCALE GENOMIC DNA]</scope>
    <source>
        <strain evidence="1 4">CBS573</strain>
    </source>
</reference>
<dbReference type="HOGENOM" id="CLU_040051_1_0_1"/>
<dbReference type="InterPro" id="IPR053169">
    <property type="entry name" value="MUG_Protein"/>
</dbReference>
<dbReference type="AlphaFoldDB" id="A0A099P0R4"/>
<dbReference type="KEGG" id="pkz:C5L36_0D03010"/>
<dbReference type="eggNOG" id="ENOG502QR9C">
    <property type="taxonomic scope" value="Eukaryota"/>
</dbReference>
<dbReference type="Proteomes" id="UP000029867">
    <property type="component" value="Unassembled WGS sequence"/>
</dbReference>
<gene>
    <name evidence="1" type="ORF">C5L36_0D03010</name>
    <name evidence="2" type="ORF">JL09_g2460</name>
</gene>
<dbReference type="Gene3D" id="1.50.10.20">
    <property type="match status" value="1"/>
</dbReference>
<dbReference type="InterPro" id="IPR008928">
    <property type="entry name" value="6-hairpin_glycosidase_sf"/>
</dbReference>
<evidence type="ECO:0000313" key="4">
    <source>
        <dbReference type="Proteomes" id="UP000249293"/>
    </source>
</evidence>
<reference evidence="3" key="1">
    <citation type="journal article" date="2014" name="Microb. Cell Fact.">
        <title>Exploiting Issatchenkia orientalis SD108 for succinic acid production.</title>
        <authorList>
            <person name="Xiao H."/>
            <person name="Shao Z."/>
            <person name="Jiang Y."/>
            <person name="Dole S."/>
            <person name="Zhao H."/>
        </authorList>
    </citation>
    <scope>NUCLEOTIDE SEQUENCE [LARGE SCALE GENOMIC DNA]</scope>
    <source>
        <strain evidence="3">SD108</strain>
    </source>
</reference>
<dbReference type="InterPro" id="IPR005198">
    <property type="entry name" value="Glyco_hydro_76"/>
</dbReference>
<dbReference type="GO" id="GO:0005975">
    <property type="term" value="P:carbohydrate metabolic process"/>
    <property type="evidence" value="ECO:0007669"/>
    <property type="project" value="InterPro"/>
</dbReference>
<sequence>MSFDNNLEGFNTCQTMWYTFWNPDTESFTCQTPCHESRGNYFSCYSQGVALHAIADSVSVYKDLTLPIVEPAVKATLKFRNPKYGAYSVSSHGKENSGDDDINYDDNAHLLRAFIELYEATGNKKYLQMSKEIQRFMLGGIKEHETWKVKGCMWHVSRKYMATISNSVGATGAMKMIKYAESKEEEQQLYQFAKTCLNFIFELMLDKSDDVIMDGVGIDSTTIDKSKYSYNQGSTLSALCLMYTYDKNPYWKEMADRVVDGCINPHKTLFDRDYKDMNKRFLHGVSYFNQLLIEGVVDYALTFQKEAKPEVLEQCKFQIARHLSYFRKYCYDPKDKLYFMNFDIYKIDHDTYKMYKEIFGGDKPYNPDPRERAKNMDDTPVDQRPAVKTLIGAAAAAHIFFQGGRLLPKMDPVEV</sequence>
<dbReference type="EMBL" id="JQFK01000020">
    <property type="protein sequence ID" value="KGK38445.1"/>
    <property type="molecule type" value="Genomic_DNA"/>
</dbReference>
<protein>
    <submittedName>
        <fullName evidence="2">Uncharacterized protein</fullName>
    </submittedName>
</protein>
<accession>A0A099P0R4</accession>
<evidence type="ECO:0000313" key="1">
    <source>
        <dbReference type="EMBL" id="AWU77562.1"/>
    </source>
</evidence>
<evidence type="ECO:0000313" key="2">
    <source>
        <dbReference type="EMBL" id="KGK38445.1"/>
    </source>
</evidence>
<organism evidence="2 3">
    <name type="scientific">Pichia kudriavzevii</name>
    <name type="common">Yeast</name>
    <name type="synonym">Issatchenkia orientalis</name>
    <dbReference type="NCBI Taxonomy" id="4909"/>
    <lineage>
        <taxon>Eukaryota</taxon>
        <taxon>Fungi</taxon>
        <taxon>Dikarya</taxon>
        <taxon>Ascomycota</taxon>
        <taxon>Saccharomycotina</taxon>
        <taxon>Pichiomycetes</taxon>
        <taxon>Pichiales</taxon>
        <taxon>Pichiaceae</taxon>
        <taxon>Pichia</taxon>
    </lineage>
</organism>
<name>A0A099P0R4_PICKU</name>
<dbReference type="VEuPathDB" id="FungiDB:C5L36_0D03010"/>
<dbReference type="GeneID" id="40385391"/>
<dbReference type="EMBL" id="CP028776">
    <property type="protein sequence ID" value="AWU77562.1"/>
    <property type="molecule type" value="Genomic_DNA"/>
</dbReference>
<dbReference type="PANTHER" id="PTHR47791">
    <property type="entry name" value="MEIOTICALLY UP-REGULATED GENE 191 PROTEIN"/>
    <property type="match status" value="1"/>
</dbReference>
<evidence type="ECO:0000313" key="3">
    <source>
        <dbReference type="Proteomes" id="UP000029867"/>
    </source>
</evidence>
<dbReference type="PANTHER" id="PTHR47791:SF3">
    <property type="entry name" value="MEIOTICALLY UP-REGULATED GENE 191 PROTEIN"/>
    <property type="match status" value="1"/>
</dbReference>
<dbReference type="OrthoDB" id="9984024at2759"/>
<keyword evidence="4" id="KW-1185">Reference proteome</keyword>
<dbReference type="Pfam" id="PF03663">
    <property type="entry name" value="Glyco_hydro_76"/>
    <property type="match status" value="1"/>
</dbReference>
<proteinExistence type="predicted"/>
<reference evidence="2" key="2">
    <citation type="submission" date="2014-08" db="EMBL/GenBank/DDBJ databases">
        <title>Exploiting Issatchenkia orientalis SD108 for Succinic Acid Production.</title>
        <authorList>
            <person name="Xiao H."/>
            <person name="Shao Z."/>
            <person name="Jiang Y."/>
            <person name="Dole S."/>
            <person name="Zhao H."/>
        </authorList>
    </citation>
    <scope>NUCLEOTIDE SEQUENCE [LARGE SCALE GENOMIC DNA]</scope>
    <source>
        <strain evidence="2">SD108</strain>
    </source>
</reference>
<dbReference type="SUPFAM" id="SSF48208">
    <property type="entry name" value="Six-hairpin glycosidases"/>
    <property type="match status" value="1"/>
</dbReference>